<accession>H6L870</accession>
<feature type="signal peptide" evidence="1">
    <location>
        <begin position="1"/>
        <end position="28"/>
    </location>
</feature>
<evidence type="ECO:0008006" key="4">
    <source>
        <dbReference type="Google" id="ProtNLM"/>
    </source>
</evidence>
<dbReference type="Proteomes" id="UP000007519">
    <property type="component" value="Chromosome"/>
</dbReference>
<evidence type="ECO:0000313" key="3">
    <source>
        <dbReference type="Proteomes" id="UP000007519"/>
    </source>
</evidence>
<evidence type="ECO:0000256" key="1">
    <source>
        <dbReference type="SAM" id="SignalP"/>
    </source>
</evidence>
<sequence length="80" mass="8343">MPSSPCFFTNCFLIFWGCPALRAGRAIAQLAGLLGPSQATPARSAACGGPATAPQPRAFGPFYNRSFSIGPKNKGPKPVF</sequence>
<dbReference type="EMBL" id="CP002831">
    <property type="protein sequence ID" value="AFC25398.1"/>
    <property type="molecule type" value="Genomic_DNA"/>
</dbReference>
<name>H6L870_SAPGL</name>
<proteinExistence type="predicted"/>
<keyword evidence="1" id="KW-0732">Signal</keyword>
<keyword evidence="3" id="KW-1185">Reference proteome</keyword>
<feature type="chain" id="PRO_5003604770" description="Secreted protein" evidence="1">
    <location>
        <begin position="29"/>
        <end position="80"/>
    </location>
</feature>
<protein>
    <recommendedName>
        <fullName evidence="4">Secreted protein</fullName>
    </recommendedName>
</protein>
<organism evidence="2 3">
    <name type="scientific">Saprospira grandis (strain Lewin)</name>
    <dbReference type="NCBI Taxonomy" id="984262"/>
    <lineage>
        <taxon>Bacteria</taxon>
        <taxon>Pseudomonadati</taxon>
        <taxon>Bacteroidota</taxon>
        <taxon>Saprospiria</taxon>
        <taxon>Saprospirales</taxon>
        <taxon>Saprospiraceae</taxon>
        <taxon>Saprospira</taxon>
    </lineage>
</organism>
<dbReference type="AlphaFoldDB" id="H6L870"/>
<gene>
    <name evidence="2" type="ordered locus">SGRA_2670</name>
</gene>
<evidence type="ECO:0000313" key="2">
    <source>
        <dbReference type="EMBL" id="AFC25398.1"/>
    </source>
</evidence>
<reference evidence="2 3" key="1">
    <citation type="journal article" date="2012" name="Stand. Genomic Sci.">
        <title>Complete genome sequencing and analysis of Saprospira grandis str. Lewin, a predatory marine bacterium.</title>
        <authorList>
            <person name="Saw J.H."/>
            <person name="Yuryev A."/>
            <person name="Kanbe M."/>
            <person name="Hou S."/>
            <person name="Young A.G."/>
            <person name="Aizawa S."/>
            <person name="Alam M."/>
        </authorList>
    </citation>
    <scope>NUCLEOTIDE SEQUENCE [LARGE SCALE GENOMIC DNA]</scope>
    <source>
        <strain evidence="2 3">Lewin</strain>
    </source>
</reference>
<dbReference type="HOGENOM" id="CLU_2587729_0_0_10"/>
<dbReference type="KEGG" id="sgn:SGRA_2670"/>